<dbReference type="AlphaFoldDB" id="Q1D9L8"/>
<dbReference type="SUPFAM" id="SSF48452">
    <property type="entry name" value="TPR-like"/>
    <property type="match status" value="1"/>
</dbReference>
<evidence type="ECO:0000256" key="1">
    <source>
        <dbReference type="PROSITE-ProRule" id="PRU00339"/>
    </source>
</evidence>
<dbReference type="EnsemblBacteria" id="ABF90161">
    <property type="protein sequence ID" value="ABF90161"/>
    <property type="gene ID" value="MXAN_2435"/>
</dbReference>
<feature type="repeat" description="TPR" evidence="1">
    <location>
        <begin position="60"/>
        <end position="93"/>
    </location>
</feature>
<evidence type="ECO:0000313" key="3">
    <source>
        <dbReference type="Proteomes" id="UP000002402"/>
    </source>
</evidence>
<dbReference type="InterPro" id="IPR011990">
    <property type="entry name" value="TPR-like_helical_dom_sf"/>
</dbReference>
<gene>
    <name evidence="2" type="ordered locus">MXAN_2435</name>
</gene>
<dbReference type="eggNOG" id="COG0457">
    <property type="taxonomic scope" value="Bacteria"/>
</dbReference>
<organism evidence="2 3">
    <name type="scientific">Myxococcus xanthus (strain DK1622)</name>
    <dbReference type="NCBI Taxonomy" id="246197"/>
    <lineage>
        <taxon>Bacteria</taxon>
        <taxon>Pseudomonadati</taxon>
        <taxon>Myxococcota</taxon>
        <taxon>Myxococcia</taxon>
        <taxon>Myxococcales</taxon>
        <taxon>Cystobacterineae</taxon>
        <taxon>Myxococcaceae</taxon>
        <taxon>Myxococcus</taxon>
    </lineage>
</organism>
<evidence type="ECO:0000313" key="2">
    <source>
        <dbReference type="EMBL" id="ABF90161.1"/>
    </source>
</evidence>
<dbReference type="SMR" id="Q1D9L8"/>
<dbReference type="EMBL" id="CP000113">
    <property type="protein sequence ID" value="ABF90161.1"/>
    <property type="molecule type" value="Genomic_DNA"/>
</dbReference>
<reference evidence="2 3" key="1">
    <citation type="journal article" date="2006" name="Proc. Natl. Acad. Sci. U.S.A.">
        <title>Evolution of sensory complexity recorded in a myxobacterial genome.</title>
        <authorList>
            <person name="Goldman B.S."/>
            <person name="Nierman W.C."/>
            <person name="Kaiser D."/>
            <person name="Slater S.C."/>
            <person name="Durkin A.S."/>
            <person name="Eisen J.A."/>
            <person name="Ronning C.M."/>
            <person name="Barbazuk W.B."/>
            <person name="Blanchard M."/>
            <person name="Field C."/>
            <person name="Halling C."/>
            <person name="Hinkle G."/>
            <person name="Iartchuk O."/>
            <person name="Kim H.S."/>
            <person name="Mackenzie C."/>
            <person name="Madupu R."/>
            <person name="Miller N."/>
            <person name="Shvartsbeyn A."/>
            <person name="Sullivan S.A."/>
            <person name="Vaudin M."/>
            <person name="Wiegand R."/>
            <person name="Kaplan H.B."/>
        </authorList>
    </citation>
    <scope>NUCLEOTIDE SEQUENCE [LARGE SCALE GENOMIC DNA]</scope>
    <source>
        <strain evidence="3">DK1622</strain>
    </source>
</reference>
<dbReference type="SMART" id="SM00028">
    <property type="entry name" value="TPR"/>
    <property type="match status" value="3"/>
</dbReference>
<accession>Q1D9L8</accession>
<name>Q1D9L8_MYXXD</name>
<feature type="repeat" description="TPR" evidence="1">
    <location>
        <begin position="26"/>
        <end position="59"/>
    </location>
</feature>
<protein>
    <submittedName>
        <fullName evidence="2">TPR domain protein</fullName>
    </submittedName>
</protein>
<dbReference type="STRING" id="246197.MXAN_2435"/>
<dbReference type="Pfam" id="PF14559">
    <property type="entry name" value="TPR_19"/>
    <property type="match status" value="1"/>
</dbReference>
<keyword evidence="1" id="KW-0802">TPR repeat</keyword>
<dbReference type="KEGG" id="mxa:MXAN_2435"/>
<dbReference type="PROSITE" id="PS50005">
    <property type="entry name" value="TPR"/>
    <property type="match status" value="2"/>
</dbReference>
<proteinExistence type="predicted"/>
<dbReference type="HOGENOM" id="CLU_1793225_0_0_7"/>
<dbReference type="InterPro" id="IPR019734">
    <property type="entry name" value="TPR_rpt"/>
</dbReference>
<dbReference type="Gene3D" id="1.25.40.10">
    <property type="entry name" value="Tetratricopeptide repeat domain"/>
    <property type="match status" value="1"/>
</dbReference>
<sequence>MSPKGASMADTSEISNSLVPLGRQQARVLLEAGYLWLDMGHFDKAKEIFSGAAALMPRSEVPQLALGAVEFSQGRHDKALQAYRVAQRLAPQSGLPRAHAGEALLFMGKVPEALKELKAAMDLDPDGDGARLAQSLIQAKEAGVLPPAKT</sequence>
<dbReference type="Proteomes" id="UP000002402">
    <property type="component" value="Chromosome"/>
</dbReference>
<keyword evidence="3" id="KW-1185">Reference proteome</keyword>